<dbReference type="CDD" id="cd17536">
    <property type="entry name" value="REC_YesN-like"/>
    <property type="match status" value="1"/>
</dbReference>
<dbReference type="SUPFAM" id="SSF52172">
    <property type="entry name" value="CheY-like"/>
    <property type="match status" value="1"/>
</dbReference>
<accession>A0A6L8V971</accession>
<dbReference type="GO" id="GO:0000160">
    <property type="term" value="P:phosphorelay signal transduction system"/>
    <property type="evidence" value="ECO:0007669"/>
    <property type="project" value="InterPro"/>
</dbReference>
<feature type="domain" description="HTH araC/xylS-type" evidence="5">
    <location>
        <begin position="186"/>
        <end position="284"/>
    </location>
</feature>
<dbReference type="Pfam" id="PF12833">
    <property type="entry name" value="HTH_18"/>
    <property type="match status" value="1"/>
</dbReference>
<name>A0A6L8V971_9BACL</name>
<sequence>MKPFSELQTDKAQLSSLAERLHKEVSTNIMVMEERQLVKIIVVEDEDLIRNNLVKRIELFSGTVKVIGAAQDGKEALDLVRQDQPDLIVTDIRMPVMDGLELIKSLDSYFPRIRKIIASGFADFAYAKEAMQYNVKDYLLKPVSTDELHRVLSRVITLIENERAQFEDHLRGLNPQTAQNPEDIVQLVREFMRDNFTKELNLEQIARHFNFTASYLSKIFIKYTSEPPSRYLMTLRINEAKYLLTHYRNLTIKEVGERVGYLDQFYFSRIFKQMTGFTPKEYQR</sequence>
<evidence type="ECO:0000256" key="3">
    <source>
        <dbReference type="ARBA" id="ARBA00023163"/>
    </source>
</evidence>
<dbReference type="PROSITE" id="PS01124">
    <property type="entry name" value="HTH_ARAC_FAMILY_2"/>
    <property type="match status" value="1"/>
</dbReference>
<evidence type="ECO:0000256" key="4">
    <source>
        <dbReference type="PROSITE-ProRule" id="PRU00169"/>
    </source>
</evidence>
<dbReference type="EMBL" id="WTUZ01000040">
    <property type="protein sequence ID" value="MZQ86867.1"/>
    <property type="molecule type" value="Genomic_DNA"/>
</dbReference>
<evidence type="ECO:0000313" key="8">
    <source>
        <dbReference type="Proteomes" id="UP000481087"/>
    </source>
</evidence>
<comment type="caution">
    <text evidence="7">The sequence shown here is derived from an EMBL/GenBank/DDBJ whole genome shotgun (WGS) entry which is preliminary data.</text>
</comment>
<dbReference type="PANTHER" id="PTHR43280:SF28">
    <property type="entry name" value="HTH-TYPE TRANSCRIPTIONAL ACTIVATOR RHAS"/>
    <property type="match status" value="1"/>
</dbReference>
<dbReference type="GO" id="GO:0043565">
    <property type="term" value="F:sequence-specific DNA binding"/>
    <property type="evidence" value="ECO:0007669"/>
    <property type="project" value="InterPro"/>
</dbReference>
<dbReference type="InterPro" id="IPR011006">
    <property type="entry name" value="CheY-like_superfamily"/>
</dbReference>
<dbReference type="Proteomes" id="UP000481087">
    <property type="component" value="Unassembled WGS sequence"/>
</dbReference>
<dbReference type="InterPro" id="IPR018062">
    <property type="entry name" value="HTH_AraC-typ_CS"/>
</dbReference>
<evidence type="ECO:0000256" key="1">
    <source>
        <dbReference type="ARBA" id="ARBA00023015"/>
    </source>
</evidence>
<evidence type="ECO:0000313" key="7">
    <source>
        <dbReference type="EMBL" id="MZQ86867.1"/>
    </source>
</evidence>
<keyword evidence="4" id="KW-0597">Phosphoprotein</keyword>
<dbReference type="Gene3D" id="1.10.10.60">
    <property type="entry name" value="Homeodomain-like"/>
    <property type="match status" value="2"/>
</dbReference>
<dbReference type="InterPro" id="IPR018060">
    <property type="entry name" value="HTH_AraC"/>
</dbReference>
<organism evidence="7 8">
    <name type="scientific">Paenibacillus silvestris</name>
    <dbReference type="NCBI Taxonomy" id="2606219"/>
    <lineage>
        <taxon>Bacteria</taxon>
        <taxon>Bacillati</taxon>
        <taxon>Bacillota</taxon>
        <taxon>Bacilli</taxon>
        <taxon>Bacillales</taxon>
        <taxon>Paenibacillaceae</taxon>
        <taxon>Paenibacillus</taxon>
    </lineage>
</organism>
<feature type="domain" description="Response regulatory" evidence="6">
    <location>
        <begin position="39"/>
        <end position="156"/>
    </location>
</feature>
<dbReference type="SUPFAM" id="SSF46689">
    <property type="entry name" value="Homeodomain-like"/>
    <property type="match status" value="2"/>
</dbReference>
<proteinExistence type="predicted"/>
<reference evidence="7 8" key="1">
    <citation type="submission" date="2019-12" db="EMBL/GenBank/DDBJ databases">
        <title>Paenibacillus sp. nov. sp. isolated from soil.</title>
        <authorList>
            <person name="Kim J."/>
            <person name="Jeong S.E."/>
            <person name="Jung H.S."/>
            <person name="Jeon C.O."/>
        </authorList>
    </citation>
    <scope>NUCLEOTIDE SEQUENCE [LARGE SCALE GENOMIC DNA]</scope>
    <source>
        <strain evidence="7 8">5J-6</strain>
    </source>
</reference>
<dbReference type="SMART" id="SM00448">
    <property type="entry name" value="REC"/>
    <property type="match status" value="1"/>
</dbReference>
<keyword evidence="1" id="KW-0805">Transcription regulation</keyword>
<dbReference type="PRINTS" id="PR00032">
    <property type="entry name" value="HTHARAC"/>
</dbReference>
<dbReference type="Gene3D" id="3.40.50.2300">
    <property type="match status" value="1"/>
</dbReference>
<dbReference type="SMART" id="SM00342">
    <property type="entry name" value="HTH_ARAC"/>
    <property type="match status" value="1"/>
</dbReference>
<dbReference type="PROSITE" id="PS00041">
    <property type="entry name" value="HTH_ARAC_FAMILY_1"/>
    <property type="match status" value="1"/>
</dbReference>
<dbReference type="AlphaFoldDB" id="A0A6L8V971"/>
<dbReference type="PANTHER" id="PTHR43280">
    <property type="entry name" value="ARAC-FAMILY TRANSCRIPTIONAL REGULATOR"/>
    <property type="match status" value="1"/>
</dbReference>
<dbReference type="InterPro" id="IPR001789">
    <property type="entry name" value="Sig_transdc_resp-reg_receiver"/>
</dbReference>
<evidence type="ECO:0000256" key="2">
    <source>
        <dbReference type="ARBA" id="ARBA00023125"/>
    </source>
</evidence>
<keyword evidence="8" id="KW-1185">Reference proteome</keyword>
<evidence type="ECO:0000259" key="5">
    <source>
        <dbReference type="PROSITE" id="PS01124"/>
    </source>
</evidence>
<evidence type="ECO:0000259" key="6">
    <source>
        <dbReference type="PROSITE" id="PS50110"/>
    </source>
</evidence>
<dbReference type="InterPro" id="IPR009057">
    <property type="entry name" value="Homeodomain-like_sf"/>
</dbReference>
<protein>
    <submittedName>
        <fullName evidence="7">Response regulator</fullName>
    </submittedName>
</protein>
<dbReference type="InterPro" id="IPR020449">
    <property type="entry name" value="Tscrpt_reg_AraC-type_HTH"/>
</dbReference>
<dbReference type="GO" id="GO:0003700">
    <property type="term" value="F:DNA-binding transcription factor activity"/>
    <property type="evidence" value="ECO:0007669"/>
    <property type="project" value="InterPro"/>
</dbReference>
<keyword evidence="2" id="KW-0238">DNA-binding</keyword>
<feature type="modified residue" description="4-aspartylphosphate" evidence="4">
    <location>
        <position position="91"/>
    </location>
</feature>
<gene>
    <name evidence="7" type="ORF">GQF01_32635</name>
</gene>
<dbReference type="Pfam" id="PF00072">
    <property type="entry name" value="Response_reg"/>
    <property type="match status" value="1"/>
</dbReference>
<dbReference type="PROSITE" id="PS50110">
    <property type="entry name" value="RESPONSE_REGULATORY"/>
    <property type="match status" value="1"/>
</dbReference>
<keyword evidence="3" id="KW-0804">Transcription</keyword>